<protein>
    <submittedName>
        <fullName evidence="2">Uncharacterized protein</fullName>
    </submittedName>
</protein>
<proteinExistence type="predicted"/>
<feature type="transmembrane region" description="Helical" evidence="1">
    <location>
        <begin position="43"/>
        <end position="65"/>
    </location>
</feature>
<evidence type="ECO:0000313" key="2">
    <source>
        <dbReference type="EMBL" id="JAH88037.1"/>
    </source>
</evidence>
<dbReference type="EMBL" id="GBXM01020540">
    <property type="protein sequence ID" value="JAH88037.1"/>
    <property type="molecule type" value="Transcribed_RNA"/>
</dbReference>
<keyword evidence="1" id="KW-0472">Membrane</keyword>
<evidence type="ECO:0000256" key="1">
    <source>
        <dbReference type="SAM" id="Phobius"/>
    </source>
</evidence>
<reference evidence="2" key="1">
    <citation type="submission" date="2014-11" db="EMBL/GenBank/DDBJ databases">
        <authorList>
            <person name="Amaro Gonzalez C."/>
        </authorList>
    </citation>
    <scope>NUCLEOTIDE SEQUENCE</scope>
</reference>
<keyword evidence="1" id="KW-0812">Transmembrane</keyword>
<accession>A0A0E9WCF9</accession>
<name>A0A0E9WCF9_ANGAN</name>
<reference evidence="2" key="2">
    <citation type="journal article" date="2015" name="Fish Shellfish Immunol.">
        <title>Early steps in the European eel (Anguilla anguilla)-Vibrio vulnificus interaction in the gills: Role of the RtxA13 toxin.</title>
        <authorList>
            <person name="Callol A."/>
            <person name="Pajuelo D."/>
            <person name="Ebbesson L."/>
            <person name="Teles M."/>
            <person name="MacKenzie S."/>
            <person name="Amaro C."/>
        </authorList>
    </citation>
    <scope>NUCLEOTIDE SEQUENCE</scope>
</reference>
<keyword evidence="1" id="KW-1133">Transmembrane helix</keyword>
<dbReference type="AlphaFoldDB" id="A0A0E9WCF9"/>
<sequence length="98" mass="11239">MKTCLSCTLFSKQLLGLIHETCVRSHLIVNCVRTFPGTFRKSLFFSFMCIHGCFLMPITCAGLCIKLNIHKTVSISYTWDKHKNRGLHMCHEYHIGCS</sequence>
<organism evidence="2">
    <name type="scientific">Anguilla anguilla</name>
    <name type="common">European freshwater eel</name>
    <name type="synonym">Muraena anguilla</name>
    <dbReference type="NCBI Taxonomy" id="7936"/>
    <lineage>
        <taxon>Eukaryota</taxon>
        <taxon>Metazoa</taxon>
        <taxon>Chordata</taxon>
        <taxon>Craniata</taxon>
        <taxon>Vertebrata</taxon>
        <taxon>Euteleostomi</taxon>
        <taxon>Actinopterygii</taxon>
        <taxon>Neopterygii</taxon>
        <taxon>Teleostei</taxon>
        <taxon>Anguilliformes</taxon>
        <taxon>Anguillidae</taxon>
        <taxon>Anguilla</taxon>
    </lineage>
</organism>